<organism evidence="1 2">
    <name type="scientific">Solirubrobacter phytolaccae</name>
    <dbReference type="NCBI Taxonomy" id="1404360"/>
    <lineage>
        <taxon>Bacteria</taxon>
        <taxon>Bacillati</taxon>
        <taxon>Actinomycetota</taxon>
        <taxon>Thermoleophilia</taxon>
        <taxon>Solirubrobacterales</taxon>
        <taxon>Solirubrobacteraceae</taxon>
        <taxon>Solirubrobacter</taxon>
    </lineage>
</organism>
<accession>A0A9X3NBT2</accession>
<dbReference type="Pfam" id="PF06224">
    <property type="entry name" value="AlkZ-like"/>
    <property type="match status" value="1"/>
</dbReference>
<name>A0A9X3NBT2_9ACTN</name>
<sequence length="322" mass="35078">MARQHLTARAADPLAVVSDICGLHAQVLSSAQLTLSARVEDAPDVSALLWRDRSLVKTWAQRGTLHLHRTDELPLWVGAQAAIKPRYEQKAWLKAFKLTPEDVQRIITGVPEALREGPKGREELAESVHPGLARGYGDLLKPVAFRGELIYAQDGRFALPEPFEPLAPEEATREVARRFLTRYGPASREELAKWFGHPSPAQAGKWFPEDVEETEFGLALAGDVEAIEAAAPAGHVRLLPAFDQYVVAAPRDDRATVAPERIYRPGGWFSPVLLVDGVMAGVWALEDGVVTIEPFAKVGKAVREAAEAEAARLPGASGVVWG</sequence>
<dbReference type="PANTHER" id="PTHR38479:SF2">
    <property type="entry name" value="WINGED HELIX DNA-BINDING DOMAIN-CONTAINING PROTEIN"/>
    <property type="match status" value="1"/>
</dbReference>
<proteinExistence type="predicted"/>
<evidence type="ECO:0000313" key="2">
    <source>
        <dbReference type="Proteomes" id="UP001147653"/>
    </source>
</evidence>
<dbReference type="AlphaFoldDB" id="A0A9X3NBT2"/>
<gene>
    <name evidence="1" type="ORF">OJ997_24730</name>
</gene>
<protein>
    <submittedName>
        <fullName evidence="1">Winged helix DNA-binding domain-containing protein</fullName>
    </submittedName>
</protein>
<dbReference type="PANTHER" id="PTHR38479">
    <property type="entry name" value="LMO0824 PROTEIN"/>
    <property type="match status" value="1"/>
</dbReference>
<evidence type="ECO:0000313" key="1">
    <source>
        <dbReference type="EMBL" id="MDA0183538.1"/>
    </source>
</evidence>
<dbReference type="Proteomes" id="UP001147653">
    <property type="component" value="Unassembled WGS sequence"/>
</dbReference>
<keyword evidence="2" id="KW-1185">Reference proteome</keyword>
<dbReference type="EMBL" id="JAPDDP010000055">
    <property type="protein sequence ID" value="MDA0183538.1"/>
    <property type="molecule type" value="Genomic_DNA"/>
</dbReference>
<dbReference type="GO" id="GO:0003677">
    <property type="term" value="F:DNA binding"/>
    <property type="evidence" value="ECO:0007669"/>
    <property type="project" value="UniProtKB-KW"/>
</dbReference>
<comment type="caution">
    <text evidence="1">The sequence shown here is derived from an EMBL/GenBank/DDBJ whole genome shotgun (WGS) entry which is preliminary data.</text>
</comment>
<keyword evidence="1" id="KW-0238">DNA-binding</keyword>
<reference evidence="1" key="1">
    <citation type="submission" date="2022-10" db="EMBL/GenBank/DDBJ databases">
        <title>The WGS of Solirubrobacter phytolaccae KCTC 29190.</title>
        <authorList>
            <person name="Jiang Z."/>
        </authorList>
    </citation>
    <scope>NUCLEOTIDE SEQUENCE</scope>
    <source>
        <strain evidence="1">KCTC 29190</strain>
    </source>
</reference>
<dbReference type="InterPro" id="IPR009351">
    <property type="entry name" value="AlkZ-like"/>
</dbReference>
<dbReference type="RefSeq" id="WP_270027928.1">
    <property type="nucleotide sequence ID" value="NZ_JAPDDP010000055.1"/>
</dbReference>